<dbReference type="SUPFAM" id="SSF82199">
    <property type="entry name" value="SET domain"/>
    <property type="match status" value="1"/>
</dbReference>
<proteinExistence type="predicted"/>
<dbReference type="InterPro" id="IPR001214">
    <property type="entry name" value="SET_dom"/>
</dbReference>
<reference evidence="3" key="1">
    <citation type="submission" date="2021-01" db="EMBL/GenBank/DDBJ databases">
        <authorList>
            <person name="Corre E."/>
            <person name="Pelletier E."/>
            <person name="Niang G."/>
            <person name="Scheremetjew M."/>
            <person name="Finn R."/>
            <person name="Kale V."/>
            <person name="Holt S."/>
            <person name="Cochrane G."/>
            <person name="Meng A."/>
            <person name="Brown T."/>
            <person name="Cohen L."/>
        </authorList>
    </citation>
    <scope>NUCLEOTIDE SEQUENCE</scope>
    <source>
        <strain evidence="3">10249 10 AB</strain>
    </source>
</reference>
<feature type="signal peptide" evidence="1">
    <location>
        <begin position="1"/>
        <end position="21"/>
    </location>
</feature>
<dbReference type="CDD" id="cd10527">
    <property type="entry name" value="SET_LSMT"/>
    <property type="match status" value="1"/>
</dbReference>
<feature type="chain" id="PRO_5030878668" description="SET domain-containing protein" evidence="1">
    <location>
        <begin position="22"/>
        <end position="561"/>
    </location>
</feature>
<sequence>MTFRRGIIIFLVVAIARTPSSLDTRSNVFASALVVNRAAPRKPLSASIPTTTTWSRVGRINNVKKNIKGNNCLYSLVASPYKGDFGGSIDDDHDNYDNSDYVYDYEQDGELSKEELRTQQEKLSELCSLLQAEPRNLLRFENDDSSGVRGMYLNHSIKSGEVILKIPLSSCLIDDRSPFWLNEKVKNDPHRWATRLAASWTDLYLKNNHLAAQDDDDDQLNIHTAHKLWSSLLPDSHYLGASLPVHWPETTVLNARSTALELAVDSAFFARAEAVDDLVRGFQQSPYAEIFSNDKNKDVRERMNELAHHALDLVQTRSCRLEDKSGVDDQKCIRVLAPIFDFINHGSRNVDGANAFFDLEEEEEKENYLVVRSMKDISRDEEVKIDYGDSARPAWKCLLSYGFVPEYKRTTSGAEDGENLAEVYMKGVRYEVADDSIPADMVADASPQQWLEEDDDDVMETMIEDNVNMTPPVIVLTSDIAFRIVERIADAAYYLLLEPEQILNDGMDDDDDGDPNSIPPTAFDVISTQLAAKLRWSQHRILLTCAAGLTQFAQEQESTYQ</sequence>
<dbReference type="Pfam" id="PF00856">
    <property type="entry name" value="SET"/>
    <property type="match status" value="1"/>
</dbReference>
<dbReference type="AlphaFoldDB" id="A0A7S4AR89"/>
<protein>
    <recommendedName>
        <fullName evidence="2">SET domain-containing protein</fullName>
    </recommendedName>
</protein>
<dbReference type="EMBL" id="HBIX01024664">
    <property type="protein sequence ID" value="CAE0724278.1"/>
    <property type="molecule type" value="Transcribed_RNA"/>
</dbReference>
<evidence type="ECO:0000259" key="2">
    <source>
        <dbReference type="PROSITE" id="PS50280"/>
    </source>
</evidence>
<evidence type="ECO:0000313" key="3">
    <source>
        <dbReference type="EMBL" id="CAE0724278.1"/>
    </source>
</evidence>
<evidence type="ECO:0000256" key="1">
    <source>
        <dbReference type="SAM" id="SignalP"/>
    </source>
</evidence>
<dbReference type="GO" id="GO:0016279">
    <property type="term" value="F:protein-lysine N-methyltransferase activity"/>
    <property type="evidence" value="ECO:0007669"/>
    <property type="project" value="TreeGrafter"/>
</dbReference>
<dbReference type="PANTHER" id="PTHR13271">
    <property type="entry name" value="UNCHARACTERIZED PUTATIVE METHYLTRANSFERASE"/>
    <property type="match status" value="1"/>
</dbReference>
<organism evidence="3">
    <name type="scientific">Pseudo-nitzschia australis</name>
    <dbReference type="NCBI Taxonomy" id="44445"/>
    <lineage>
        <taxon>Eukaryota</taxon>
        <taxon>Sar</taxon>
        <taxon>Stramenopiles</taxon>
        <taxon>Ochrophyta</taxon>
        <taxon>Bacillariophyta</taxon>
        <taxon>Bacillariophyceae</taxon>
        <taxon>Bacillariophycidae</taxon>
        <taxon>Bacillariales</taxon>
        <taxon>Bacillariaceae</taxon>
        <taxon>Pseudo-nitzschia</taxon>
    </lineage>
</organism>
<dbReference type="PANTHER" id="PTHR13271:SF151">
    <property type="entry name" value="SET DOMAIN-CONTAINING PROTEIN 4"/>
    <property type="match status" value="1"/>
</dbReference>
<dbReference type="InterPro" id="IPR050600">
    <property type="entry name" value="SETD3_SETD6_MTase"/>
</dbReference>
<accession>A0A7S4AR89</accession>
<keyword evidence="1" id="KW-0732">Signal</keyword>
<dbReference type="Gene3D" id="3.90.1410.10">
    <property type="entry name" value="set domain protein methyltransferase, domain 1"/>
    <property type="match status" value="1"/>
</dbReference>
<dbReference type="PROSITE" id="PS50280">
    <property type="entry name" value="SET"/>
    <property type="match status" value="1"/>
</dbReference>
<gene>
    <name evidence="3" type="ORF">PAUS00366_LOCUS17034</name>
</gene>
<dbReference type="InterPro" id="IPR046341">
    <property type="entry name" value="SET_dom_sf"/>
</dbReference>
<feature type="domain" description="SET" evidence="2">
    <location>
        <begin position="133"/>
        <end position="388"/>
    </location>
</feature>
<name>A0A7S4AR89_9STRA</name>